<dbReference type="GO" id="GO:0003735">
    <property type="term" value="F:structural constituent of ribosome"/>
    <property type="evidence" value="ECO:0007669"/>
    <property type="project" value="InterPro"/>
</dbReference>
<dbReference type="SUPFAM" id="SSF52161">
    <property type="entry name" value="Ribosomal protein L13"/>
    <property type="match status" value="1"/>
</dbReference>
<evidence type="ECO:0000256" key="3">
    <source>
        <dbReference type="ARBA" id="ARBA00023274"/>
    </source>
</evidence>
<evidence type="ECO:0000256" key="4">
    <source>
        <dbReference type="HAMAP-Rule" id="MF_01366"/>
    </source>
</evidence>
<comment type="caution">
    <text evidence="5">The sequence shown here is derived from an EMBL/GenBank/DDBJ whole genome shotgun (WGS) entry which is preliminary data.</text>
</comment>
<dbReference type="HAMAP" id="MF_01366">
    <property type="entry name" value="Ribosomal_uL13"/>
    <property type="match status" value="1"/>
</dbReference>
<keyword evidence="3 4" id="KW-0687">Ribonucleoprotein</keyword>
<dbReference type="Gene3D" id="3.90.1180.10">
    <property type="entry name" value="Ribosomal protein L13"/>
    <property type="match status" value="1"/>
</dbReference>
<accession>A0A1G2QTI9</accession>
<dbReference type="PANTHER" id="PTHR11545">
    <property type="entry name" value="RIBOSOMAL PROTEIN L13"/>
    <property type="match status" value="1"/>
</dbReference>
<gene>
    <name evidence="4" type="primary">rplM</name>
    <name evidence="5" type="ORF">A2843_00995</name>
</gene>
<name>A0A1G2QTI9_9BACT</name>
<sequence length="115" mass="13253">MERKTHTIDATDQKFGRLAVRVALLLRGKTKPAFASNKDVGDFVIVKNVQHMQFSGKKLGQKSYYYHSGYIGSLREAKLGERFSKRPSEVLRKTVWGMLPKNKLRPKQINRLSFE</sequence>
<comment type="subunit">
    <text evidence="4">Part of the 50S ribosomal subunit.</text>
</comment>
<evidence type="ECO:0000313" key="5">
    <source>
        <dbReference type="EMBL" id="OHA63930.1"/>
    </source>
</evidence>
<dbReference type="Pfam" id="PF00572">
    <property type="entry name" value="Ribosomal_L13"/>
    <property type="match status" value="1"/>
</dbReference>
<dbReference type="NCBIfam" id="TIGR01066">
    <property type="entry name" value="rplM_bact"/>
    <property type="match status" value="1"/>
</dbReference>
<comment type="similarity">
    <text evidence="1 4">Belongs to the universal ribosomal protein uL13 family.</text>
</comment>
<evidence type="ECO:0000256" key="1">
    <source>
        <dbReference type="ARBA" id="ARBA00006227"/>
    </source>
</evidence>
<dbReference type="Proteomes" id="UP000178170">
    <property type="component" value="Unassembled WGS sequence"/>
</dbReference>
<proteinExistence type="inferred from homology"/>
<dbReference type="PANTHER" id="PTHR11545:SF2">
    <property type="entry name" value="LARGE RIBOSOMAL SUBUNIT PROTEIN UL13M"/>
    <property type="match status" value="1"/>
</dbReference>
<dbReference type="InterPro" id="IPR036899">
    <property type="entry name" value="Ribosomal_uL13_sf"/>
</dbReference>
<dbReference type="InterPro" id="IPR005823">
    <property type="entry name" value="Ribosomal_uL13_bac-type"/>
</dbReference>
<evidence type="ECO:0000256" key="2">
    <source>
        <dbReference type="ARBA" id="ARBA00022980"/>
    </source>
</evidence>
<dbReference type="GO" id="GO:0003729">
    <property type="term" value="F:mRNA binding"/>
    <property type="evidence" value="ECO:0007669"/>
    <property type="project" value="TreeGrafter"/>
</dbReference>
<dbReference type="GO" id="GO:1990904">
    <property type="term" value="C:ribonucleoprotein complex"/>
    <property type="evidence" value="ECO:0007669"/>
    <property type="project" value="UniProtKB-KW"/>
</dbReference>
<dbReference type="AlphaFoldDB" id="A0A1G2QTI9"/>
<dbReference type="CDD" id="cd00392">
    <property type="entry name" value="Ribosomal_L13"/>
    <property type="match status" value="1"/>
</dbReference>
<dbReference type="EMBL" id="MHTS01000024">
    <property type="protein sequence ID" value="OHA63930.1"/>
    <property type="molecule type" value="Genomic_DNA"/>
</dbReference>
<dbReference type="GO" id="GO:0006412">
    <property type="term" value="P:translation"/>
    <property type="evidence" value="ECO:0007669"/>
    <property type="project" value="UniProtKB-UniRule"/>
</dbReference>
<dbReference type="PIRSF" id="PIRSF002181">
    <property type="entry name" value="Ribosomal_L13"/>
    <property type="match status" value="1"/>
</dbReference>
<reference evidence="5 6" key="1">
    <citation type="journal article" date="2016" name="Nat. Commun.">
        <title>Thousands of microbial genomes shed light on interconnected biogeochemical processes in an aquifer system.</title>
        <authorList>
            <person name="Anantharaman K."/>
            <person name="Brown C.T."/>
            <person name="Hug L.A."/>
            <person name="Sharon I."/>
            <person name="Castelle C.J."/>
            <person name="Probst A.J."/>
            <person name="Thomas B.C."/>
            <person name="Singh A."/>
            <person name="Wilkins M.J."/>
            <person name="Karaoz U."/>
            <person name="Brodie E.L."/>
            <person name="Williams K.H."/>
            <person name="Hubbard S.S."/>
            <person name="Banfield J.F."/>
        </authorList>
    </citation>
    <scope>NUCLEOTIDE SEQUENCE [LARGE SCALE GENOMIC DNA]</scope>
</reference>
<comment type="function">
    <text evidence="4">This protein is one of the early assembly proteins of the 50S ribosomal subunit, although it is not seen to bind rRNA by itself. It is important during the early stages of 50S assembly.</text>
</comment>
<keyword evidence="2 4" id="KW-0689">Ribosomal protein</keyword>
<organism evidence="5 6">
    <name type="scientific">Candidatus Wildermuthbacteria bacterium RIFCSPHIGHO2_01_FULL_48_27b</name>
    <dbReference type="NCBI Taxonomy" id="1802447"/>
    <lineage>
        <taxon>Bacteria</taxon>
        <taxon>Candidatus Wildermuthiibacteriota</taxon>
    </lineage>
</organism>
<dbReference type="GO" id="GO:0005840">
    <property type="term" value="C:ribosome"/>
    <property type="evidence" value="ECO:0007669"/>
    <property type="project" value="UniProtKB-KW"/>
</dbReference>
<dbReference type="GO" id="GO:0017148">
    <property type="term" value="P:negative regulation of translation"/>
    <property type="evidence" value="ECO:0007669"/>
    <property type="project" value="TreeGrafter"/>
</dbReference>
<dbReference type="InterPro" id="IPR005822">
    <property type="entry name" value="Ribosomal_uL13"/>
</dbReference>
<evidence type="ECO:0000313" key="6">
    <source>
        <dbReference type="Proteomes" id="UP000178170"/>
    </source>
</evidence>
<protein>
    <recommendedName>
        <fullName evidence="4">Large ribosomal subunit protein uL13</fullName>
    </recommendedName>
</protein>